<evidence type="ECO:0000256" key="1">
    <source>
        <dbReference type="SAM" id="MobiDB-lite"/>
    </source>
</evidence>
<evidence type="ECO:0000313" key="4">
    <source>
        <dbReference type="Proteomes" id="UP000196230"/>
    </source>
</evidence>
<reference evidence="3 4" key="1">
    <citation type="submission" date="2017-02" db="EMBL/GenBank/DDBJ databases">
        <authorList>
            <person name="Peterson S.W."/>
        </authorList>
    </citation>
    <scope>NUCLEOTIDE SEQUENCE [LARGE SCALE GENOMIC DNA]</scope>
    <source>
        <strain evidence="3 4">2B3F</strain>
    </source>
</reference>
<dbReference type="AlphaFoldDB" id="A0A1R4JF26"/>
<evidence type="ECO:0000259" key="2">
    <source>
        <dbReference type="Pfam" id="PF12713"/>
    </source>
</evidence>
<protein>
    <recommendedName>
        <fullName evidence="2">DUF3806 domain-containing protein</fullName>
    </recommendedName>
</protein>
<feature type="region of interest" description="Disordered" evidence="1">
    <location>
        <begin position="1"/>
        <end position="22"/>
    </location>
</feature>
<gene>
    <name evidence="3" type="ORF">FM125_08050</name>
</gene>
<feature type="domain" description="DUF3806" evidence="2">
    <location>
        <begin position="64"/>
        <end position="134"/>
    </location>
</feature>
<proteinExistence type="predicted"/>
<accession>A0A1R4JF26</accession>
<dbReference type="InterPro" id="IPR024266">
    <property type="entry name" value="DUF3806"/>
</dbReference>
<dbReference type="Pfam" id="PF12713">
    <property type="entry name" value="DUF3806"/>
    <property type="match status" value="1"/>
</dbReference>
<name>A0A1R4JF26_9MICC</name>
<dbReference type="Proteomes" id="UP000196230">
    <property type="component" value="Unassembled WGS sequence"/>
</dbReference>
<sequence>MVSMTEDAAQKNAPHTDAVGPLTDAEEQWVQDRLGFARQEGVDHLELDQVSAYADRQLAAVQAGELEPEVASVMLDVVAVLLGEHLGAAHGLQWVTVRDDDGTHLGLRDPFSSAVVFPQSTVGTHWNDGATGWVPQFVEWFGGQVRQVRGQG</sequence>
<evidence type="ECO:0000313" key="3">
    <source>
        <dbReference type="EMBL" id="SJN30363.1"/>
    </source>
</evidence>
<dbReference type="EMBL" id="FUKP01000056">
    <property type="protein sequence ID" value="SJN30363.1"/>
    <property type="molecule type" value="Genomic_DNA"/>
</dbReference>
<organism evidence="3 4">
    <name type="scientific">Micrococcus lylae</name>
    <dbReference type="NCBI Taxonomy" id="1273"/>
    <lineage>
        <taxon>Bacteria</taxon>
        <taxon>Bacillati</taxon>
        <taxon>Actinomycetota</taxon>
        <taxon>Actinomycetes</taxon>
        <taxon>Micrococcales</taxon>
        <taxon>Micrococcaceae</taxon>
        <taxon>Micrococcus</taxon>
    </lineage>
</organism>